<sequence>MGKPTFRSFYDVVRELEDVYGHKELWLYSGAAYATPTEMINARHNWKSPKILKRNGRMVAERMDNSDSWQLVGDYKKPLFQHCAPPWQSCQIDDYFKGYYIIAP</sequence>
<name>A0A0C2AP13_ECOLX</name>
<reference evidence="3" key="2">
    <citation type="submission" date="2018-02" db="EMBL/GenBank/DDBJ databases">
        <authorList>
            <person name="Cohen D.B."/>
            <person name="Kent A.D."/>
        </authorList>
    </citation>
    <scope>NUCLEOTIDE SEQUENCE</scope>
    <source>
        <strain evidence="3">13942-1</strain>
    </source>
</reference>
<protein>
    <submittedName>
        <fullName evidence="2">Uncharacterized protein</fullName>
    </submittedName>
</protein>
<reference evidence="1" key="1">
    <citation type="submission" date="2015-07" db="EMBL/GenBank/DDBJ databases">
        <title>Complete Nucleotide Sequences of Plasmids pEC012, a novel IncI1 plasmid harboring blaCTX-M-65, rmtB, fosA3, FloR and OqxAB in avian Escherichia coli ST117 isolate.</title>
        <authorList>
            <person name="Pan Y.-S."/>
            <person name="Zong Z.-Y."/>
        </authorList>
    </citation>
    <scope>NUCLEOTIDE SEQUENCE</scope>
    <source>
        <strain evidence="1">EC012</strain>
        <plasmid evidence="1">pEC012</plasmid>
    </source>
</reference>
<keyword evidence="1" id="KW-0614">Plasmid</keyword>
<geneLocation type="plasmid" evidence="6">
    <name>rcs74_pi</name>
</geneLocation>
<reference evidence="6" key="3">
    <citation type="submission" date="2018-02" db="EMBL/GenBank/DDBJ databases">
        <authorList>
            <person name="Cea G.-C."/>
            <person name="William W."/>
        </authorList>
    </citation>
    <scope>NUCLEOTIDE SEQUENCE [LARGE SCALE GENOMIC DNA]</scope>
    <source>
        <strain evidence="6">13942-1</strain>
        <plasmid evidence="6">rcs74_pi</plasmid>
    </source>
</reference>
<geneLocation type="plasmid" evidence="1">
    <name>pEC012</name>
</geneLocation>
<dbReference type="Proteomes" id="UP000307735">
    <property type="component" value="Plasmid RCS74_pI"/>
</dbReference>
<dbReference type="PATRIC" id="fig|562.10474.peg.5254"/>
<dbReference type="Proteomes" id="UP000281340">
    <property type="component" value="Unassembled WGS sequence"/>
</dbReference>
<dbReference type="AlphaFoldDB" id="A0A0C2AP13"/>
<evidence type="ECO:0000313" key="2">
    <source>
        <dbReference type="EMBL" id="RLY59596.1"/>
    </source>
</evidence>
<reference evidence="2 5" key="4">
    <citation type="submission" date="2018-10" db="EMBL/GenBank/DDBJ databases">
        <title>Comparison of Escherichia coli isolates recovered from retail chicken and from chicken fecal samples by antimicrobial susceptibility test and whole genome sequencing.</title>
        <authorList>
            <person name="Tang B."/>
            <person name="Ma Y."/>
            <person name="He X."/>
            <person name="Cao L."/>
            <person name="Xia X."/>
            <person name="Yang H."/>
        </authorList>
    </citation>
    <scope>NUCLEOTIDE SEQUENCE [LARGE SCALE GENOMIC DNA]</scope>
    <source>
        <strain evidence="2 5">CMJH98b</strain>
    </source>
</reference>
<gene>
    <name evidence="2" type="ORF">EAI46_05245</name>
    <name evidence="1" type="ORF">pEC012_00070</name>
    <name evidence="3" type="ORF">RCS74_PI0015</name>
    <name evidence="4" type="ORF">SAMEA4363083_00059</name>
</gene>
<geneLocation type="plasmid" evidence="3">
    <name>RCS74_pI</name>
</geneLocation>
<dbReference type="EMBL" id="LR595880">
    <property type="protein sequence ID" value="VUD39670.1"/>
    <property type="molecule type" value="Genomic_DNA"/>
</dbReference>
<evidence type="ECO:0000313" key="1">
    <source>
        <dbReference type="EMBL" id="ALS39242.1"/>
    </source>
</evidence>
<dbReference type="RefSeq" id="WP_001302628.1">
    <property type="nucleotide sequence ID" value="NZ_AP018353.1"/>
</dbReference>
<dbReference type="EMBL" id="LT985283">
    <property type="protein sequence ID" value="SPE02408.1"/>
    <property type="molecule type" value="Genomic_DNA"/>
</dbReference>
<dbReference type="EMBL" id="RDDM01000024">
    <property type="protein sequence ID" value="RLY59596.1"/>
    <property type="molecule type" value="Genomic_DNA"/>
</dbReference>
<evidence type="ECO:0000313" key="6">
    <source>
        <dbReference type="Proteomes" id="UP000307735"/>
    </source>
</evidence>
<evidence type="ECO:0000313" key="5">
    <source>
        <dbReference type="Proteomes" id="UP000281340"/>
    </source>
</evidence>
<reference evidence="4" key="5">
    <citation type="submission" date="2019-06" db="EMBL/GenBank/DDBJ databases">
        <authorList>
            <consortium name="Pathogen Informatics"/>
        </authorList>
    </citation>
    <scope>NUCLEOTIDE SEQUENCE [LARGE SCALE GENOMIC DNA]</scope>
    <source>
        <strain evidence="4">VREC-hospital6489880</strain>
        <plasmid evidence="4">1</plasmid>
    </source>
</reference>
<organism evidence="2 5">
    <name type="scientific">Escherichia coli</name>
    <dbReference type="NCBI Taxonomy" id="562"/>
    <lineage>
        <taxon>Bacteria</taxon>
        <taxon>Pseudomonadati</taxon>
        <taxon>Pseudomonadota</taxon>
        <taxon>Gammaproteobacteria</taxon>
        <taxon>Enterobacterales</taxon>
        <taxon>Enterobacteriaceae</taxon>
        <taxon>Escherichia</taxon>
    </lineage>
</organism>
<accession>A0A0C2AP13</accession>
<evidence type="ECO:0000313" key="3">
    <source>
        <dbReference type="EMBL" id="SPE02408.1"/>
    </source>
</evidence>
<dbReference type="EMBL" id="KT282968">
    <property type="protein sequence ID" value="ALS39242.1"/>
    <property type="molecule type" value="Genomic_DNA"/>
</dbReference>
<geneLocation type="plasmid" evidence="4">
    <name>1</name>
</geneLocation>
<evidence type="ECO:0000313" key="4">
    <source>
        <dbReference type="EMBL" id="VUD39670.1"/>
    </source>
</evidence>
<proteinExistence type="predicted"/>